<feature type="transmembrane region" description="Helical" evidence="7">
    <location>
        <begin position="148"/>
        <end position="170"/>
    </location>
</feature>
<dbReference type="SUPFAM" id="SSF81442">
    <property type="entry name" value="Cytochrome c oxidase subunit I-like"/>
    <property type="match status" value="1"/>
</dbReference>
<accession>Q2LMM6</accession>
<keyword evidence="6" id="KW-0404">Intron homing</keyword>
<name>Q2LMM6_HANUV</name>
<keyword evidence="7" id="KW-1133">Transmembrane helix</keyword>
<dbReference type="AlphaFoldDB" id="Q2LMM6"/>
<gene>
    <name evidence="9" type="primary">cox1-i1</name>
</gene>
<dbReference type="GO" id="GO:0006123">
    <property type="term" value="P:mitochondrial electron transport, cytochrome c to oxygen"/>
    <property type="evidence" value="ECO:0007669"/>
    <property type="project" value="TreeGrafter"/>
</dbReference>
<dbReference type="GO" id="GO:0016787">
    <property type="term" value="F:hydrolase activity"/>
    <property type="evidence" value="ECO:0007669"/>
    <property type="project" value="UniProtKB-KW"/>
</dbReference>
<organism evidence="9">
    <name type="scientific">Hanseniaspora uvarum</name>
    <name type="common">Yeast</name>
    <name type="synonym">Kloeckera apiculata</name>
    <dbReference type="NCBI Taxonomy" id="29833"/>
    <lineage>
        <taxon>Eukaryota</taxon>
        <taxon>Fungi</taxon>
        <taxon>Dikarya</taxon>
        <taxon>Ascomycota</taxon>
        <taxon>Saccharomycotina</taxon>
        <taxon>Saccharomycetes</taxon>
        <taxon>Saccharomycodales</taxon>
        <taxon>Saccharomycodaceae</taxon>
        <taxon>Hanseniaspora</taxon>
    </lineage>
</organism>
<keyword evidence="4" id="KW-0255">Endonuclease</keyword>
<keyword evidence="5" id="KW-0378">Hydrolase</keyword>
<dbReference type="PRINTS" id="PR01165">
    <property type="entry name" value="CYCOXIDASEI"/>
</dbReference>
<evidence type="ECO:0000256" key="6">
    <source>
        <dbReference type="ARBA" id="ARBA00022886"/>
    </source>
</evidence>
<dbReference type="GO" id="GO:0005739">
    <property type="term" value="C:mitochondrion"/>
    <property type="evidence" value="ECO:0007669"/>
    <property type="project" value="UniProtKB-ARBA"/>
</dbReference>
<dbReference type="GO" id="GO:0004129">
    <property type="term" value="F:cytochrome-c oxidase activity"/>
    <property type="evidence" value="ECO:0007669"/>
    <property type="project" value="InterPro"/>
</dbReference>
<comment type="similarity">
    <text evidence="2">In the N-terminal section; belongs to the heme-copper respiratory oxidase family.</text>
</comment>
<dbReference type="PANTHER" id="PTHR10422">
    <property type="entry name" value="CYTOCHROME C OXIDASE SUBUNIT 1"/>
    <property type="match status" value="1"/>
</dbReference>
<dbReference type="Pfam" id="PF00961">
    <property type="entry name" value="LAGLIDADG_1"/>
    <property type="match status" value="1"/>
</dbReference>
<protein>
    <submittedName>
        <fullName evidence="9">Cox1-i1 protein</fullName>
    </submittedName>
</protein>
<keyword evidence="7" id="KW-0472">Membrane</keyword>
<evidence type="ECO:0000256" key="5">
    <source>
        <dbReference type="ARBA" id="ARBA00022801"/>
    </source>
</evidence>
<proteinExistence type="inferred from homology"/>
<dbReference type="GO" id="GO:0006314">
    <property type="term" value="P:intron homing"/>
    <property type="evidence" value="ECO:0007669"/>
    <property type="project" value="UniProtKB-KW"/>
</dbReference>
<keyword evidence="9" id="KW-0496">Mitochondrion</keyword>
<dbReference type="EMBL" id="DQ058142">
    <property type="protein sequence ID" value="AAY46316.1"/>
    <property type="molecule type" value="Genomic_DNA"/>
</dbReference>
<keyword evidence="3" id="KW-0540">Nuclease</keyword>
<evidence type="ECO:0000256" key="1">
    <source>
        <dbReference type="ARBA" id="ARBA00009332"/>
    </source>
</evidence>
<dbReference type="RefSeq" id="YP_492537.1">
    <property type="nucleotide sequence ID" value="NC_007780.1"/>
</dbReference>
<geneLocation type="mitochondrion" evidence="9"/>
<dbReference type="GO" id="GO:0020037">
    <property type="term" value="F:heme binding"/>
    <property type="evidence" value="ECO:0007669"/>
    <property type="project" value="InterPro"/>
</dbReference>
<dbReference type="GO" id="GO:0015990">
    <property type="term" value="P:electron transport coupled proton transport"/>
    <property type="evidence" value="ECO:0007669"/>
    <property type="project" value="TreeGrafter"/>
</dbReference>
<evidence type="ECO:0000259" key="8">
    <source>
        <dbReference type="PROSITE" id="PS50855"/>
    </source>
</evidence>
<dbReference type="SUPFAM" id="SSF55608">
    <property type="entry name" value="Homing endonucleases"/>
    <property type="match status" value="2"/>
</dbReference>
<evidence type="ECO:0000256" key="2">
    <source>
        <dbReference type="ARBA" id="ARBA00010468"/>
    </source>
</evidence>
<dbReference type="InterPro" id="IPR027434">
    <property type="entry name" value="Homing_endonucl"/>
</dbReference>
<dbReference type="PANTHER" id="PTHR10422:SF18">
    <property type="entry name" value="CYTOCHROME C OXIDASE SUBUNIT 1"/>
    <property type="match status" value="1"/>
</dbReference>
<dbReference type="InterPro" id="IPR004860">
    <property type="entry name" value="LAGLIDADG_dom"/>
</dbReference>
<feature type="transmembrane region" description="Helical" evidence="7">
    <location>
        <begin position="104"/>
        <end position="128"/>
    </location>
</feature>
<feature type="transmembrane region" description="Helical" evidence="7">
    <location>
        <begin position="16"/>
        <end position="40"/>
    </location>
</feature>
<sequence>MFKNFKMITTTNHKDIAVLYFILATFAAFIGTSMSMFMRLELIHSGSVIINNHHLFNSMVSAHAIMMVFLAIMPAIIGAFGNYFLPVALGAADMAFPRLNNVSFWFLVPAVILISLSALIESGAGTGWTVYYPLSGIMSHSSVSVDLVIFGLHCTTISSLLGAINFIATAHNFTDSLFRMSLFGWAIYITAWLLLLSLPVLTVGITLLLFDRNFNTSYYEVSGGGDPILYQHLFWFFGQDGPSMLIVAFHYMTETFFITLITIIVSTYFKATEVKMLKDDGNQQVTNGYSSSNNLLGTSETTCETTNYKNIKFIQWLAGLIDGDGYFGITSKKYPCCEITLATKDLRTLKQIQNKFGGSVKFRSGSKSVRWRLHNREDMIMLINSINGNIRNSKRLIQLHQVASLLSITVKDPIGLTLNNGWFMGFFDAEGSICYSFKNNIPQLTVAVSNKYSHDIEYFKLLGGDIHFSKSGHGHFLWSTQSKQDIMNFLNYNKNFSSRTTKFNQLSLVSTYYQLKDMKAYNTQSDFHKLWLNFTTKWDTYK</sequence>
<feature type="domain" description="Cytochrome oxidase subunit I profile" evidence="8">
    <location>
        <begin position="1"/>
        <end position="247"/>
    </location>
</feature>
<dbReference type="InterPro" id="IPR023616">
    <property type="entry name" value="Cyt_c_oxase-like_su1_dom"/>
</dbReference>
<dbReference type="InterPro" id="IPR036927">
    <property type="entry name" value="Cyt_c_oxase-like_su1_sf"/>
</dbReference>
<reference evidence="9" key="1">
    <citation type="journal article" date="2006" name="FEMS Yeast Res.">
        <title>The mitochondrial genome of the wine yeast Hanseniaspora uvarum: a unique genome organization among yeast/fungal counterparts.</title>
        <authorList>
            <person name="Pramateftaki P.V."/>
            <person name="Kouvelis V.N."/>
            <person name="Lanaridis P."/>
            <person name="Typas M.A."/>
        </authorList>
    </citation>
    <scope>NUCLEOTIDE SEQUENCE</scope>
    <source>
        <strain evidence="9">MUCL 31704</strain>
    </source>
</reference>
<dbReference type="PROSITE" id="PS50855">
    <property type="entry name" value="COX1"/>
    <property type="match status" value="1"/>
</dbReference>
<comment type="similarity">
    <text evidence="1">In the C-terminal section; belongs to the LAGLIDADG endonuclease family.</text>
</comment>
<feature type="transmembrane region" description="Helical" evidence="7">
    <location>
        <begin position="60"/>
        <end position="84"/>
    </location>
</feature>
<evidence type="ECO:0000256" key="4">
    <source>
        <dbReference type="ARBA" id="ARBA00022759"/>
    </source>
</evidence>
<dbReference type="Gene3D" id="3.10.28.10">
    <property type="entry name" value="Homing endonucleases"/>
    <property type="match status" value="2"/>
</dbReference>
<feature type="transmembrane region" description="Helical" evidence="7">
    <location>
        <begin position="244"/>
        <end position="269"/>
    </location>
</feature>
<evidence type="ECO:0000313" key="9">
    <source>
        <dbReference type="EMBL" id="AAY46316.1"/>
    </source>
</evidence>
<dbReference type="Gene3D" id="1.20.210.10">
    <property type="entry name" value="Cytochrome c oxidase-like, subunit I domain"/>
    <property type="match status" value="1"/>
</dbReference>
<dbReference type="InterPro" id="IPR000883">
    <property type="entry name" value="Cyt_C_Oxase_1"/>
</dbReference>
<feature type="transmembrane region" description="Helical" evidence="7">
    <location>
        <begin position="182"/>
        <end position="210"/>
    </location>
</feature>
<dbReference type="GO" id="GO:0016020">
    <property type="term" value="C:membrane"/>
    <property type="evidence" value="ECO:0007669"/>
    <property type="project" value="InterPro"/>
</dbReference>
<dbReference type="GO" id="GO:0004519">
    <property type="term" value="F:endonuclease activity"/>
    <property type="evidence" value="ECO:0007669"/>
    <property type="project" value="UniProtKB-KW"/>
</dbReference>
<evidence type="ECO:0000256" key="3">
    <source>
        <dbReference type="ARBA" id="ARBA00022722"/>
    </source>
</evidence>
<dbReference type="GeneID" id="3907605"/>
<keyword evidence="7" id="KW-0812">Transmembrane</keyword>
<dbReference type="Pfam" id="PF00115">
    <property type="entry name" value="COX1"/>
    <property type="match status" value="1"/>
</dbReference>
<evidence type="ECO:0000256" key="7">
    <source>
        <dbReference type="SAM" id="Phobius"/>
    </source>
</evidence>